<dbReference type="AlphaFoldDB" id="A0A9X0CU08"/>
<dbReference type="EMBL" id="MU826421">
    <property type="protein sequence ID" value="KAJ7376017.1"/>
    <property type="molecule type" value="Genomic_DNA"/>
</dbReference>
<evidence type="ECO:0000313" key="2">
    <source>
        <dbReference type="Proteomes" id="UP001163046"/>
    </source>
</evidence>
<dbReference type="SUPFAM" id="SSF50998">
    <property type="entry name" value="Quinoprotein alcohol dehydrogenase-like"/>
    <property type="match status" value="1"/>
</dbReference>
<dbReference type="Gene3D" id="2.130.10.10">
    <property type="entry name" value="YVTN repeat-like/Quinoprotein amine dehydrogenase"/>
    <property type="match status" value="1"/>
</dbReference>
<reference evidence="1" key="1">
    <citation type="submission" date="2023-01" db="EMBL/GenBank/DDBJ databases">
        <title>Genome assembly of the deep-sea coral Lophelia pertusa.</title>
        <authorList>
            <person name="Herrera S."/>
            <person name="Cordes E."/>
        </authorList>
    </citation>
    <scope>NUCLEOTIDE SEQUENCE</scope>
    <source>
        <strain evidence="1">USNM1676648</strain>
        <tissue evidence="1">Polyp</tissue>
    </source>
</reference>
<organism evidence="1 2">
    <name type="scientific">Desmophyllum pertusum</name>
    <dbReference type="NCBI Taxonomy" id="174260"/>
    <lineage>
        <taxon>Eukaryota</taxon>
        <taxon>Metazoa</taxon>
        <taxon>Cnidaria</taxon>
        <taxon>Anthozoa</taxon>
        <taxon>Hexacorallia</taxon>
        <taxon>Scleractinia</taxon>
        <taxon>Caryophylliina</taxon>
        <taxon>Caryophylliidae</taxon>
        <taxon>Desmophyllum</taxon>
    </lineage>
</organism>
<gene>
    <name evidence="1" type="ORF">OS493_037484</name>
</gene>
<protein>
    <submittedName>
        <fullName evidence="1">Uncharacterized protein</fullName>
    </submittedName>
</protein>
<evidence type="ECO:0000313" key="1">
    <source>
        <dbReference type="EMBL" id="KAJ7376017.1"/>
    </source>
</evidence>
<keyword evidence="2" id="KW-1185">Reference proteome</keyword>
<dbReference type="Proteomes" id="UP001163046">
    <property type="component" value="Unassembled WGS sequence"/>
</dbReference>
<comment type="caution">
    <text evidence="1">The sequence shown here is derived from an EMBL/GenBank/DDBJ whole genome shotgun (WGS) entry which is preliminary data.</text>
</comment>
<dbReference type="OrthoDB" id="5965280at2759"/>
<name>A0A9X0CU08_9CNID</name>
<proteinExistence type="predicted"/>
<accession>A0A9X0CU08</accession>
<sequence>MVAISDCSQYTGLYKVDNLNCELFYEIGNPWWTCGLMHFSPDGQDIFYGYLKDDQIHYFTCEVATNIEGTGERVFTRTFLQEDINVSCWPWEFKSLDKGRFLFLCLDDYQMVRSLPSTVYRFSRLPSFSLIRKESLLVGSPFSKEVFMINLGEVKERDDEFRMGDDDLSSDVAFSVDGKYRYRWFDYIDQHFDDETEEYCDNSDVNVTVYNEERMCHSRHLSYPSLLLPVREGVLLLAGNGKLELRDFELSRCVRTFSEVDAVTRLFPVSEDLVGCLAELDDDCWKGNVTSIACNSQFQFVACSGEHTSYDDNDNDRTNVIIVTVAVWNKRQHLWKRSIITERGGYNANASALITRDDDLVVTWQTVDEGAGIHILNATTGATLHKLLTDQRIIGCTFLSDGKHFVCCSGDETVRLFNVNSGVLISLIDIEISPYRLAACLNQPLFAVNCENNKIKIFRVHVPEVKDSERKDKRIKLQSY</sequence>
<dbReference type="InterPro" id="IPR015943">
    <property type="entry name" value="WD40/YVTN_repeat-like_dom_sf"/>
</dbReference>
<dbReference type="InterPro" id="IPR011047">
    <property type="entry name" value="Quinoprotein_ADH-like_sf"/>
</dbReference>